<evidence type="ECO:0000313" key="3">
    <source>
        <dbReference type="EMBL" id="KXZ45329.1"/>
    </source>
</evidence>
<keyword evidence="2" id="KW-0812">Transmembrane</keyword>
<name>A0A150G617_GONPE</name>
<evidence type="ECO:0000256" key="1">
    <source>
        <dbReference type="SAM" id="MobiDB-lite"/>
    </source>
</evidence>
<dbReference type="EMBL" id="LSYV01000057">
    <property type="protein sequence ID" value="KXZ45329.1"/>
    <property type="molecule type" value="Genomic_DNA"/>
</dbReference>
<reference evidence="4" key="1">
    <citation type="journal article" date="2016" name="Nat. Commun.">
        <title>The Gonium pectorale genome demonstrates co-option of cell cycle regulation during the evolution of multicellularity.</title>
        <authorList>
            <person name="Hanschen E.R."/>
            <person name="Marriage T.N."/>
            <person name="Ferris P.J."/>
            <person name="Hamaji T."/>
            <person name="Toyoda A."/>
            <person name="Fujiyama A."/>
            <person name="Neme R."/>
            <person name="Noguchi H."/>
            <person name="Minakuchi Y."/>
            <person name="Suzuki M."/>
            <person name="Kawai-Toyooka H."/>
            <person name="Smith D.R."/>
            <person name="Sparks H."/>
            <person name="Anderson J."/>
            <person name="Bakaric R."/>
            <person name="Luria V."/>
            <person name="Karger A."/>
            <person name="Kirschner M.W."/>
            <person name="Durand P.M."/>
            <person name="Michod R.E."/>
            <person name="Nozaki H."/>
            <person name="Olson B.J."/>
        </authorList>
    </citation>
    <scope>NUCLEOTIDE SEQUENCE [LARGE SCALE GENOMIC DNA]</scope>
    <source>
        <strain evidence="4">NIES-2863</strain>
    </source>
</reference>
<dbReference type="AlphaFoldDB" id="A0A150G617"/>
<evidence type="ECO:0000256" key="2">
    <source>
        <dbReference type="SAM" id="Phobius"/>
    </source>
</evidence>
<feature type="region of interest" description="Disordered" evidence="1">
    <location>
        <begin position="1"/>
        <end position="24"/>
    </location>
</feature>
<evidence type="ECO:0000313" key="4">
    <source>
        <dbReference type="Proteomes" id="UP000075714"/>
    </source>
</evidence>
<keyword evidence="2" id="KW-1133">Transmembrane helix</keyword>
<accession>A0A150G617</accession>
<sequence length="106" mass="12066">MEEQRRQQHDKEQEQAQLGKDGKDLKDRFMPQILELVQLQRQIDERIAVTKLAEVLSISLVVLTSAASFAGTQTLPLGAVIFLIPGIYISFRCLIKYELRNWVAPA</sequence>
<keyword evidence="4" id="KW-1185">Reference proteome</keyword>
<comment type="caution">
    <text evidence="3">The sequence shown here is derived from an EMBL/GenBank/DDBJ whole genome shotgun (WGS) entry which is preliminary data.</text>
</comment>
<feature type="transmembrane region" description="Helical" evidence="2">
    <location>
        <begin position="75"/>
        <end position="95"/>
    </location>
</feature>
<protein>
    <submittedName>
        <fullName evidence="3">Uncharacterized protein</fullName>
    </submittedName>
</protein>
<gene>
    <name evidence="3" type="ORF">GPECTOR_56g426</name>
</gene>
<feature type="transmembrane region" description="Helical" evidence="2">
    <location>
        <begin position="48"/>
        <end position="69"/>
    </location>
</feature>
<keyword evidence="2" id="KW-0472">Membrane</keyword>
<proteinExistence type="predicted"/>
<dbReference type="Proteomes" id="UP000075714">
    <property type="component" value="Unassembled WGS sequence"/>
</dbReference>
<organism evidence="3 4">
    <name type="scientific">Gonium pectorale</name>
    <name type="common">Green alga</name>
    <dbReference type="NCBI Taxonomy" id="33097"/>
    <lineage>
        <taxon>Eukaryota</taxon>
        <taxon>Viridiplantae</taxon>
        <taxon>Chlorophyta</taxon>
        <taxon>core chlorophytes</taxon>
        <taxon>Chlorophyceae</taxon>
        <taxon>CS clade</taxon>
        <taxon>Chlamydomonadales</taxon>
        <taxon>Volvocaceae</taxon>
        <taxon>Gonium</taxon>
    </lineage>
</organism>